<evidence type="ECO:0000313" key="2">
    <source>
        <dbReference type="Proteomes" id="UP000199469"/>
    </source>
</evidence>
<sequence length="120" mass="13579">MNTSSTLLQDSLLLIWNNRNSAERIALMEKIYASDITFYESNDSEPFVGKESIDQLIQTLQKDWPSGFEFTLTDTPKSNHNVQQISWQLGIPGQQPAATGMDVAIIENGKIKALYLFLRQ</sequence>
<dbReference type="RefSeq" id="WP_089791877.1">
    <property type="nucleotide sequence ID" value="NZ_FOIU01000001.1"/>
</dbReference>
<accession>A0A1I0QIF6</accession>
<dbReference type="SUPFAM" id="SSF54427">
    <property type="entry name" value="NTF2-like"/>
    <property type="match status" value="1"/>
</dbReference>
<dbReference type="AlphaFoldDB" id="A0A1I0QIF6"/>
<dbReference type="OrthoDB" id="2613830at2"/>
<dbReference type="Gene3D" id="3.10.450.50">
    <property type="match status" value="1"/>
</dbReference>
<gene>
    <name evidence="1" type="ORF">SAMN05421841_1941</name>
</gene>
<reference evidence="2" key="1">
    <citation type="submission" date="2016-10" db="EMBL/GenBank/DDBJ databases">
        <authorList>
            <person name="Varghese N."/>
            <person name="Submissions S."/>
        </authorList>
    </citation>
    <scope>NUCLEOTIDE SEQUENCE [LARGE SCALE GENOMIC DNA]</scope>
    <source>
        <strain evidence="2">DSM 17724</strain>
    </source>
</reference>
<dbReference type="Proteomes" id="UP000199469">
    <property type="component" value="Unassembled WGS sequence"/>
</dbReference>
<dbReference type="InterPro" id="IPR032710">
    <property type="entry name" value="NTF2-like_dom_sf"/>
</dbReference>
<dbReference type="STRING" id="356305.SAMN05421841_1941"/>
<keyword evidence="2" id="KW-1185">Reference proteome</keyword>
<evidence type="ECO:0000313" key="1">
    <source>
        <dbReference type="EMBL" id="SEW26953.1"/>
    </source>
</evidence>
<name>A0A1I0QIF6_9FLAO</name>
<organism evidence="1 2">
    <name type="scientific">Chryseobacterium wanjuense</name>
    <dbReference type="NCBI Taxonomy" id="356305"/>
    <lineage>
        <taxon>Bacteria</taxon>
        <taxon>Pseudomonadati</taxon>
        <taxon>Bacteroidota</taxon>
        <taxon>Flavobacteriia</taxon>
        <taxon>Flavobacteriales</taxon>
        <taxon>Weeksellaceae</taxon>
        <taxon>Chryseobacterium group</taxon>
        <taxon>Chryseobacterium</taxon>
    </lineage>
</organism>
<protein>
    <recommendedName>
        <fullName evidence="3">SnoaL-like domain-containing protein</fullName>
    </recommendedName>
</protein>
<dbReference type="EMBL" id="FOIU01000001">
    <property type="protein sequence ID" value="SEW26953.1"/>
    <property type="molecule type" value="Genomic_DNA"/>
</dbReference>
<evidence type="ECO:0008006" key="3">
    <source>
        <dbReference type="Google" id="ProtNLM"/>
    </source>
</evidence>
<proteinExistence type="predicted"/>